<reference evidence="2 3" key="1">
    <citation type="submission" date="2016-12" db="EMBL/GenBank/DDBJ databases">
        <title>Genome sequencing of Methylocaldum marinum.</title>
        <authorList>
            <person name="Takeuchi M."/>
            <person name="Kamagata Y."/>
            <person name="Hiraoka S."/>
            <person name="Oshima K."/>
            <person name="Hattori M."/>
            <person name="Iwasaki W."/>
        </authorList>
    </citation>
    <scope>NUCLEOTIDE SEQUENCE [LARGE SCALE GENOMIC DNA]</scope>
    <source>
        <strain evidence="2 3">S8</strain>
    </source>
</reference>
<evidence type="ECO:0000256" key="1">
    <source>
        <dbReference type="SAM" id="Phobius"/>
    </source>
</evidence>
<dbReference type="AlphaFoldDB" id="A0A250KZ36"/>
<evidence type="ECO:0000313" key="3">
    <source>
        <dbReference type="Proteomes" id="UP000266313"/>
    </source>
</evidence>
<keyword evidence="1" id="KW-0472">Membrane</keyword>
<gene>
    <name evidence="2" type="ORF">sS8_4954</name>
</gene>
<feature type="transmembrane region" description="Helical" evidence="1">
    <location>
        <begin position="117"/>
        <end position="136"/>
    </location>
</feature>
<dbReference type="Proteomes" id="UP000266313">
    <property type="component" value="Chromosome"/>
</dbReference>
<organism evidence="2 3">
    <name type="scientific">Methylocaldum marinum</name>
    <dbReference type="NCBI Taxonomy" id="1432792"/>
    <lineage>
        <taxon>Bacteria</taxon>
        <taxon>Pseudomonadati</taxon>
        <taxon>Pseudomonadota</taxon>
        <taxon>Gammaproteobacteria</taxon>
        <taxon>Methylococcales</taxon>
        <taxon>Methylococcaceae</taxon>
        <taxon>Methylocaldum</taxon>
    </lineage>
</organism>
<evidence type="ECO:0000313" key="2">
    <source>
        <dbReference type="EMBL" id="BBA36877.1"/>
    </source>
</evidence>
<protein>
    <submittedName>
        <fullName evidence="2">Uncharacterized protein</fullName>
    </submittedName>
</protein>
<dbReference type="OrthoDB" id="5568772at2"/>
<keyword evidence="1" id="KW-1133">Transmembrane helix</keyword>
<accession>A0A250KZ36</accession>
<dbReference type="KEGG" id="mmai:sS8_4954"/>
<keyword evidence="1" id="KW-0812">Transmembrane</keyword>
<feature type="transmembrane region" description="Helical" evidence="1">
    <location>
        <begin position="12"/>
        <end position="30"/>
    </location>
</feature>
<name>A0A250KZ36_9GAMM</name>
<keyword evidence="3" id="KW-1185">Reference proteome</keyword>
<proteinExistence type="predicted"/>
<feature type="transmembrane region" description="Helical" evidence="1">
    <location>
        <begin position="142"/>
        <end position="163"/>
    </location>
</feature>
<feature type="transmembrane region" description="Helical" evidence="1">
    <location>
        <begin position="46"/>
        <end position="68"/>
    </location>
</feature>
<sequence>MGFWWTVSQPNYWLPLMGMALLHMPLFLLLERLQRKLVDIPLSREIAAWAGPPFVHAVLALGFVIWVYPHQFGHGVGPDFITSLHGRARPISDLFNLTFVMSVFLPWLPVIGRFRGVVTSVQIAVLGAVLLHWRYPSASIEYFPPASMLAGLVALSVGLHLLAGEFSERAGLRLDAMLETEGWGNLIQAPLDFLLQGAVVLRYGLYLGGQLPD</sequence>
<dbReference type="EMBL" id="AP017928">
    <property type="protein sequence ID" value="BBA36877.1"/>
    <property type="molecule type" value="Genomic_DNA"/>
</dbReference>
<dbReference type="RefSeq" id="WP_145986666.1">
    <property type="nucleotide sequence ID" value="NZ_AP017928.1"/>
</dbReference>